<organism evidence="9 10">
    <name type="scientific">Rapidithrix thailandica</name>
    <dbReference type="NCBI Taxonomy" id="413964"/>
    <lineage>
        <taxon>Bacteria</taxon>
        <taxon>Pseudomonadati</taxon>
        <taxon>Bacteroidota</taxon>
        <taxon>Cytophagia</taxon>
        <taxon>Cytophagales</taxon>
        <taxon>Flammeovirgaceae</taxon>
        <taxon>Rapidithrix</taxon>
    </lineage>
</organism>
<protein>
    <submittedName>
        <fullName evidence="9">MotA/TolQ/ExbB proton channel family protein</fullName>
    </submittedName>
</protein>
<dbReference type="EMBL" id="JBDKWZ010000007">
    <property type="protein sequence ID" value="MEN7549153.1"/>
    <property type="molecule type" value="Genomic_DNA"/>
</dbReference>
<keyword evidence="4 7" id="KW-1133">Transmembrane helix</keyword>
<evidence type="ECO:0000256" key="2">
    <source>
        <dbReference type="ARBA" id="ARBA00022475"/>
    </source>
</evidence>
<evidence type="ECO:0000256" key="6">
    <source>
        <dbReference type="RuleBase" id="RU004057"/>
    </source>
</evidence>
<comment type="caution">
    <text evidence="9">The sequence shown here is derived from an EMBL/GenBank/DDBJ whole genome shotgun (WGS) entry which is preliminary data.</text>
</comment>
<sequence length="231" mass="25334">MTLLLFQEVLDTLNVTEGLTSPELVEEIRLWELIQKGGLTMLVLFLLFSFSVYVFVERINILRKAKQEPGTLLNKVKEAVLAGDVNRAKVACDQHQTPMAKMLISGLSHIGSSLKNIEAAIENVGRLEIYKLEKNISVLGTISGAAPMIGFFGTVIGMIKAFIAISQNEGSVSPKLLSSGIYEAMITTAGGLFVGILAYVAYNYLVRQVSDVVHNMEVTTIEFIDLLQRPN</sequence>
<name>A0AAW9SCS4_9BACT</name>
<gene>
    <name evidence="9" type="ORF">AAG747_14615</name>
</gene>
<evidence type="ECO:0000313" key="9">
    <source>
        <dbReference type="EMBL" id="MEN7549153.1"/>
    </source>
</evidence>
<keyword evidence="6" id="KW-0653">Protein transport</keyword>
<proteinExistence type="inferred from homology"/>
<evidence type="ECO:0000256" key="7">
    <source>
        <dbReference type="SAM" id="Phobius"/>
    </source>
</evidence>
<evidence type="ECO:0000256" key="5">
    <source>
        <dbReference type="ARBA" id="ARBA00023136"/>
    </source>
</evidence>
<dbReference type="GO" id="GO:0017038">
    <property type="term" value="P:protein import"/>
    <property type="evidence" value="ECO:0007669"/>
    <property type="project" value="TreeGrafter"/>
</dbReference>
<dbReference type="PANTHER" id="PTHR30625">
    <property type="entry name" value="PROTEIN TOLQ"/>
    <property type="match status" value="1"/>
</dbReference>
<dbReference type="PANTHER" id="PTHR30625:SF17">
    <property type="entry name" value="TOLQ-RELATED"/>
    <property type="match status" value="1"/>
</dbReference>
<evidence type="ECO:0000256" key="4">
    <source>
        <dbReference type="ARBA" id="ARBA00022989"/>
    </source>
</evidence>
<dbReference type="InterPro" id="IPR050790">
    <property type="entry name" value="ExbB/TolQ_transport"/>
</dbReference>
<feature type="transmembrane region" description="Helical" evidence="7">
    <location>
        <begin position="185"/>
        <end position="206"/>
    </location>
</feature>
<feature type="domain" description="MotA/TolQ/ExbB proton channel" evidence="8">
    <location>
        <begin position="95"/>
        <end position="217"/>
    </location>
</feature>
<keyword evidence="5 7" id="KW-0472">Membrane</keyword>
<feature type="transmembrane region" description="Helical" evidence="7">
    <location>
        <begin position="136"/>
        <end position="165"/>
    </location>
</feature>
<dbReference type="AlphaFoldDB" id="A0AAW9SCS4"/>
<evidence type="ECO:0000256" key="3">
    <source>
        <dbReference type="ARBA" id="ARBA00022692"/>
    </source>
</evidence>
<feature type="transmembrane region" description="Helical" evidence="7">
    <location>
        <begin position="38"/>
        <end position="56"/>
    </location>
</feature>
<dbReference type="InterPro" id="IPR002898">
    <property type="entry name" value="MotA_ExbB_proton_chnl"/>
</dbReference>
<comment type="similarity">
    <text evidence="6">Belongs to the exbB/tolQ family.</text>
</comment>
<keyword evidence="3 7" id="KW-0812">Transmembrane</keyword>
<keyword evidence="10" id="KW-1185">Reference proteome</keyword>
<dbReference type="Pfam" id="PF01618">
    <property type="entry name" value="MotA_ExbB"/>
    <property type="match status" value="1"/>
</dbReference>
<evidence type="ECO:0000259" key="8">
    <source>
        <dbReference type="Pfam" id="PF01618"/>
    </source>
</evidence>
<accession>A0AAW9SCS4</accession>
<comment type="subcellular location">
    <subcellularLocation>
        <location evidence="1">Cell membrane</location>
        <topology evidence="1">Multi-pass membrane protein</topology>
    </subcellularLocation>
    <subcellularLocation>
        <location evidence="6">Membrane</location>
        <topology evidence="6">Multi-pass membrane protein</topology>
    </subcellularLocation>
</comment>
<reference evidence="9 10" key="1">
    <citation type="submission" date="2024-04" db="EMBL/GenBank/DDBJ databases">
        <title>Novel genus in family Flammeovirgaceae.</title>
        <authorList>
            <person name="Nguyen T.H."/>
            <person name="Vuong T.Q."/>
            <person name="Le H."/>
            <person name="Kim S.-G."/>
        </authorList>
    </citation>
    <scope>NUCLEOTIDE SEQUENCE [LARGE SCALE GENOMIC DNA]</scope>
    <source>
        <strain evidence="9 10">JCM 23209</strain>
    </source>
</reference>
<dbReference type="RefSeq" id="WP_346821922.1">
    <property type="nucleotide sequence ID" value="NZ_JBDKWZ010000007.1"/>
</dbReference>
<dbReference type="Proteomes" id="UP001403385">
    <property type="component" value="Unassembled WGS sequence"/>
</dbReference>
<evidence type="ECO:0000313" key="10">
    <source>
        <dbReference type="Proteomes" id="UP001403385"/>
    </source>
</evidence>
<keyword evidence="2" id="KW-1003">Cell membrane</keyword>
<evidence type="ECO:0000256" key="1">
    <source>
        <dbReference type="ARBA" id="ARBA00004651"/>
    </source>
</evidence>
<keyword evidence="6" id="KW-0813">Transport</keyword>
<dbReference type="GO" id="GO:0005886">
    <property type="term" value="C:plasma membrane"/>
    <property type="evidence" value="ECO:0007669"/>
    <property type="project" value="UniProtKB-SubCell"/>
</dbReference>